<dbReference type="GO" id="GO:0046872">
    <property type="term" value="F:metal ion binding"/>
    <property type="evidence" value="ECO:0007669"/>
    <property type="project" value="UniProtKB-KW"/>
</dbReference>
<dbReference type="PROSITE" id="PS51918">
    <property type="entry name" value="RADICAL_SAM"/>
    <property type="match status" value="1"/>
</dbReference>
<dbReference type="SFLD" id="SFLDG01067">
    <property type="entry name" value="SPASM/twitch_domain_containing"/>
    <property type="match status" value="1"/>
</dbReference>
<dbReference type="SUPFAM" id="SSF102114">
    <property type="entry name" value="Radical SAM enzymes"/>
    <property type="match status" value="1"/>
</dbReference>
<dbReference type="GO" id="GO:0051539">
    <property type="term" value="F:4 iron, 4 sulfur cluster binding"/>
    <property type="evidence" value="ECO:0007669"/>
    <property type="project" value="UniProtKB-KW"/>
</dbReference>
<dbReference type="GO" id="GO:0003824">
    <property type="term" value="F:catalytic activity"/>
    <property type="evidence" value="ECO:0007669"/>
    <property type="project" value="InterPro"/>
</dbReference>
<dbReference type="SFLD" id="SFLDS00029">
    <property type="entry name" value="Radical_SAM"/>
    <property type="match status" value="1"/>
</dbReference>
<sequence>MILWNTLSQAISVFRPDQVDYVLPLLASAGFASPREGLAGYLVERGFLVQRGTDEYRKFLLAFGQQHYRTDRLELFVLSSEDCNFRCTYCYEDFARGTMRPEVRRGIKRLVEQRIRHLRALDVRWFGGEPLYGWAAVEELAPFFSGIAREHDIPYLNHMTTNGYLLTPDVVDRLFAWRINNFQITLDGVPEDHDCSRPTRDGQGSFSTIFTNLTAMARRSDDFSVGLRVNFDRRNHPRLEQLLDLLEKELRGDARFRLGFNAVGRWGGPNDAQLDVCGEDERHRVTAELRDLARQRGLDVSTLRDVNYLGGQVCYAARPFNLIIGASGKVMKCTVVLDKDENNVVGHLEEDGRLSLDDGRMAQWTEPSFARDEQCQRCFVLPSCQGISCPLPRISSGERPCIPTRTHGKDELRELLRHPGRAATTRDVAPPKRRSASGG</sequence>
<keyword evidence="6" id="KW-0411">Iron-sulfur</keyword>
<proteinExistence type="predicted"/>
<keyword evidence="2" id="KW-0004">4Fe-4S</keyword>
<keyword evidence="3" id="KW-0949">S-adenosyl-L-methionine</keyword>
<evidence type="ECO:0000256" key="1">
    <source>
        <dbReference type="ARBA" id="ARBA00001966"/>
    </source>
</evidence>
<accession>A0A150QRY5</accession>
<dbReference type="Gene3D" id="3.20.20.70">
    <property type="entry name" value="Aldolase class I"/>
    <property type="match status" value="1"/>
</dbReference>
<dbReference type="PANTHER" id="PTHR43787:SF3">
    <property type="entry name" value="ARYLSULFATASE REGULATORY PROTEIN"/>
    <property type="match status" value="1"/>
</dbReference>
<gene>
    <name evidence="9" type="ORF">BE17_52790</name>
</gene>
<dbReference type="Proteomes" id="UP000075635">
    <property type="component" value="Unassembled WGS sequence"/>
</dbReference>
<evidence type="ECO:0000259" key="8">
    <source>
        <dbReference type="PROSITE" id="PS51918"/>
    </source>
</evidence>
<keyword evidence="5" id="KW-0408">Iron</keyword>
<evidence type="ECO:0000256" key="3">
    <source>
        <dbReference type="ARBA" id="ARBA00022691"/>
    </source>
</evidence>
<evidence type="ECO:0000256" key="5">
    <source>
        <dbReference type="ARBA" id="ARBA00023004"/>
    </source>
</evidence>
<evidence type="ECO:0000256" key="6">
    <source>
        <dbReference type="ARBA" id="ARBA00023014"/>
    </source>
</evidence>
<keyword evidence="4" id="KW-0479">Metal-binding</keyword>
<dbReference type="NCBIfam" id="TIGR04085">
    <property type="entry name" value="rSAM_more_4Fe4S"/>
    <property type="match status" value="1"/>
</dbReference>
<organism evidence="9 10">
    <name type="scientific">Sorangium cellulosum</name>
    <name type="common">Polyangium cellulosum</name>
    <dbReference type="NCBI Taxonomy" id="56"/>
    <lineage>
        <taxon>Bacteria</taxon>
        <taxon>Pseudomonadati</taxon>
        <taxon>Myxococcota</taxon>
        <taxon>Polyangia</taxon>
        <taxon>Polyangiales</taxon>
        <taxon>Polyangiaceae</taxon>
        <taxon>Sorangium</taxon>
    </lineage>
</organism>
<evidence type="ECO:0000256" key="2">
    <source>
        <dbReference type="ARBA" id="ARBA00022485"/>
    </source>
</evidence>
<dbReference type="AlphaFoldDB" id="A0A150QRY5"/>
<comment type="cofactor">
    <cofactor evidence="1">
        <name>[4Fe-4S] cluster</name>
        <dbReference type="ChEBI" id="CHEBI:49883"/>
    </cofactor>
</comment>
<feature type="domain" description="Radical SAM core" evidence="8">
    <location>
        <begin position="69"/>
        <end position="299"/>
    </location>
</feature>
<evidence type="ECO:0000256" key="7">
    <source>
        <dbReference type="SAM" id="MobiDB-lite"/>
    </source>
</evidence>
<dbReference type="InterPro" id="IPR013785">
    <property type="entry name" value="Aldolase_TIM"/>
</dbReference>
<protein>
    <submittedName>
        <fullName evidence="9">Radical SAM protein</fullName>
    </submittedName>
</protein>
<reference evidence="9 10" key="1">
    <citation type="submission" date="2014-02" db="EMBL/GenBank/DDBJ databases">
        <title>The small core and large imbalanced accessory genome model reveals a collaborative survival strategy of Sorangium cellulosum strains in nature.</title>
        <authorList>
            <person name="Han K."/>
            <person name="Peng R."/>
            <person name="Blom J."/>
            <person name="Li Y.-Z."/>
        </authorList>
    </citation>
    <scope>NUCLEOTIDE SEQUENCE [LARGE SCALE GENOMIC DNA]</scope>
    <source>
        <strain evidence="9 10">So0011-07</strain>
    </source>
</reference>
<dbReference type="PANTHER" id="PTHR43787">
    <property type="entry name" value="FEMO COFACTOR BIOSYNTHESIS PROTEIN NIFB-RELATED"/>
    <property type="match status" value="1"/>
</dbReference>
<dbReference type="InterPro" id="IPR023885">
    <property type="entry name" value="4Fe4S-binding_SPASM_dom"/>
</dbReference>
<feature type="region of interest" description="Disordered" evidence="7">
    <location>
        <begin position="416"/>
        <end position="439"/>
    </location>
</feature>
<dbReference type="EMBL" id="JEMB01003564">
    <property type="protein sequence ID" value="KYF70730.1"/>
    <property type="molecule type" value="Genomic_DNA"/>
</dbReference>
<dbReference type="InterPro" id="IPR058240">
    <property type="entry name" value="rSAM_sf"/>
</dbReference>
<evidence type="ECO:0000313" key="9">
    <source>
        <dbReference type="EMBL" id="KYF70730.1"/>
    </source>
</evidence>
<evidence type="ECO:0000313" key="10">
    <source>
        <dbReference type="Proteomes" id="UP000075635"/>
    </source>
</evidence>
<name>A0A150QRY5_SORCE</name>
<dbReference type="Pfam" id="PF04055">
    <property type="entry name" value="Radical_SAM"/>
    <property type="match status" value="1"/>
</dbReference>
<dbReference type="UniPathway" id="UPA00782"/>
<dbReference type="InterPro" id="IPR007197">
    <property type="entry name" value="rSAM"/>
</dbReference>
<evidence type="ECO:0000256" key="4">
    <source>
        <dbReference type="ARBA" id="ARBA00022723"/>
    </source>
</evidence>
<dbReference type="CDD" id="cd01335">
    <property type="entry name" value="Radical_SAM"/>
    <property type="match status" value="1"/>
</dbReference>
<comment type="caution">
    <text evidence="9">The sequence shown here is derived from an EMBL/GenBank/DDBJ whole genome shotgun (WGS) entry which is preliminary data.</text>
</comment>